<reference evidence="2 3" key="1">
    <citation type="journal article" date="2018" name="Plant J.">
        <title>Genome sequences of Chlorella sorokiniana UTEX 1602 and Micractinium conductrix SAG 241.80: implications to maltose excretion by a green alga.</title>
        <authorList>
            <person name="Arriola M.B."/>
            <person name="Velmurugan N."/>
            <person name="Zhang Y."/>
            <person name="Plunkett M.H."/>
            <person name="Hondzo H."/>
            <person name="Barney B.M."/>
        </authorList>
    </citation>
    <scope>NUCLEOTIDE SEQUENCE [LARGE SCALE GENOMIC DNA]</scope>
    <source>
        <strain evidence="2 3">SAG 241.80</strain>
    </source>
</reference>
<keyword evidence="3" id="KW-1185">Reference proteome</keyword>
<gene>
    <name evidence="2" type="ORF">C2E20_6640</name>
</gene>
<evidence type="ECO:0000313" key="2">
    <source>
        <dbReference type="EMBL" id="PSC69964.1"/>
    </source>
</evidence>
<organism evidence="2 3">
    <name type="scientific">Micractinium conductrix</name>
    <dbReference type="NCBI Taxonomy" id="554055"/>
    <lineage>
        <taxon>Eukaryota</taxon>
        <taxon>Viridiplantae</taxon>
        <taxon>Chlorophyta</taxon>
        <taxon>core chlorophytes</taxon>
        <taxon>Trebouxiophyceae</taxon>
        <taxon>Chlorellales</taxon>
        <taxon>Chlorellaceae</taxon>
        <taxon>Chlorella clade</taxon>
        <taxon>Micractinium</taxon>
    </lineage>
</organism>
<dbReference type="EMBL" id="LHPF02000023">
    <property type="protein sequence ID" value="PSC69964.1"/>
    <property type="molecule type" value="Genomic_DNA"/>
</dbReference>
<dbReference type="OrthoDB" id="10657994at2759"/>
<feature type="region of interest" description="Disordered" evidence="1">
    <location>
        <begin position="376"/>
        <end position="402"/>
    </location>
</feature>
<protein>
    <submittedName>
        <fullName evidence="2">Uncharacterized protein</fullName>
    </submittedName>
</protein>
<name>A0A2P6V7A3_9CHLO</name>
<feature type="compositionally biased region" description="Basic and acidic residues" evidence="1">
    <location>
        <begin position="392"/>
        <end position="402"/>
    </location>
</feature>
<dbReference type="AlphaFoldDB" id="A0A2P6V7A3"/>
<dbReference type="Proteomes" id="UP000239649">
    <property type="component" value="Unassembled WGS sequence"/>
</dbReference>
<sequence length="402" mass="40924">MSITGLACELASAAERGGDSKQAASLLQALCDQLAASGDDGAAELDEVLLDLQRPLLQSAALSIEAEAAARCLLTVAATVCTAREVFTLCIAALSETLSQHPPAVPTPTHGPASPAFQLFLLATLCRCLPRIRRRPLHFLADALDMQLRWAAEALPSLLLGSGSSAEQPAGISCSSSGSSSSSIACNAPPSGAQPTAAHALAVLARLATHTTAWAQQRAPPRPPAQRPAGSLLRSCAHDALHAVLAALDPHARLAQLRRMMQLPSTASAVVALQRLRQEMATAWDGNSGDSSGGIGGGGSCSLWLSEAAVGLALPCLARGTPDGWHDEGSVAAAADVQAAALSLLRPKKALSVGKLSDLSGADLGAAKTVAVATDPMNAPMAQLPPSGGSGEMRREPEGKPS</sequence>
<comment type="caution">
    <text evidence="2">The sequence shown here is derived from an EMBL/GenBank/DDBJ whole genome shotgun (WGS) entry which is preliminary data.</text>
</comment>
<evidence type="ECO:0000256" key="1">
    <source>
        <dbReference type="SAM" id="MobiDB-lite"/>
    </source>
</evidence>
<proteinExistence type="predicted"/>
<evidence type="ECO:0000313" key="3">
    <source>
        <dbReference type="Proteomes" id="UP000239649"/>
    </source>
</evidence>
<accession>A0A2P6V7A3</accession>